<evidence type="ECO:0000313" key="1">
    <source>
        <dbReference type="EMBL" id="NMP24394.1"/>
    </source>
</evidence>
<comment type="caution">
    <text evidence="1">The sequence shown here is derived from an EMBL/GenBank/DDBJ whole genome shotgun (WGS) entry which is preliminary data.</text>
</comment>
<evidence type="ECO:0000313" key="2">
    <source>
        <dbReference type="Proteomes" id="UP000533476"/>
    </source>
</evidence>
<reference evidence="1 2" key="1">
    <citation type="submission" date="2020-04" db="EMBL/GenBank/DDBJ databases">
        <authorList>
            <person name="Zhang R."/>
            <person name="Schippers A."/>
        </authorList>
    </citation>
    <scope>NUCLEOTIDE SEQUENCE [LARGE SCALE GENOMIC DNA]</scope>
    <source>
        <strain evidence="1 2">DSM 109850</strain>
    </source>
</reference>
<keyword evidence="2" id="KW-1185">Reference proteome</keyword>
<dbReference type="RefSeq" id="WP_169102474.1">
    <property type="nucleotide sequence ID" value="NZ_JABBVZ010000107.1"/>
</dbReference>
<proteinExistence type="predicted"/>
<protein>
    <submittedName>
        <fullName evidence="1">DUF3800 domain-containing protein</fullName>
    </submittedName>
</protein>
<name>A0A7Y0Q5K4_9FIRM</name>
<dbReference type="InterPro" id="IPR024524">
    <property type="entry name" value="DUF3800"/>
</dbReference>
<accession>A0A7Y0Q5K4</accession>
<organism evidence="1 2">
    <name type="scientific">Sulfobacillus harzensis</name>
    <dbReference type="NCBI Taxonomy" id="2729629"/>
    <lineage>
        <taxon>Bacteria</taxon>
        <taxon>Bacillati</taxon>
        <taxon>Bacillota</taxon>
        <taxon>Clostridia</taxon>
        <taxon>Eubacteriales</taxon>
        <taxon>Clostridiales Family XVII. Incertae Sedis</taxon>
        <taxon>Sulfobacillus</taxon>
    </lineage>
</organism>
<gene>
    <name evidence="1" type="ORF">HIJ39_18855</name>
</gene>
<dbReference type="EMBL" id="JABBVZ010000107">
    <property type="protein sequence ID" value="NMP24394.1"/>
    <property type="molecule type" value="Genomic_DNA"/>
</dbReference>
<dbReference type="Proteomes" id="UP000533476">
    <property type="component" value="Unassembled WGS sequence"/>
</dbReference>
<dbReference type="AlphaFoldDB" id="A0A7Y0Q5K4"/>
<dbReference type="Pfam" id="PF12686">
    <property type="entry name" value="DUF3800"/>
    <property type="match status" value="1"/>
</dbReference>
<sequence>MGECKVQGDFWVYNSRMTISMFGYTDESGRIGKDPLFFFATLWCTREGRTRMHDIVNKIRQQHQFYDVLHFSEMSSKRSMVYKAIGEALGPLPDWFMDVMIYRKTTDPNGRPYNFEHYGTPQDPPELKKARVYNKLLKYHLNSVIRNNALETWALTIEDRNRPRDDNGKTYVQQAMQSFFVPVVEFAPKRHDDLLQVIDLFLGAYALNAYHKSGETPINPPGLRKQDVAETVLVAIRHHIRRPWWWQARQRL</sequence>